<feature type="domain" description="Restriction endonuclease type IV Mrr" evidence="2">
    <location>
        <begin position="90"/>
        <end position="157"/>
    </location>
</feature>
<dbReference type="InterPro" id="IPR007560">
    <property type="entry name" value="Restrct_endonuc_IV_Mrr"/>
</dbReference>
<dbReference type="KEGG" id="nli:G3M70_16760"/>
<keyword evidence="3" id="KW-0540">Nuclease</keyword>
<dbReference type="InterPro" id="IPR011335">
    <property type="entry name" value="Restrct_endonuc-II-like"/>
</dbReference>
<dbReference type="GO" id="GO:0009307">
    <property type="term" value="P:DNA restriction-modification system"/>
    <property type="evidence" value="ECO:0007669"/>
    <property type="project" value="InterPro"/>
</dbReference>
<gene>
    <name evidence="3" type="ORF">G3M70_16760</name>
</gene>
<dbReference type="AlphaFoldDB" id="A0A7T0BYS4"/>
<dbReference type="EMBL" id="CP048685">
    <property type="protein sequence ID" value="QPJ63434.1"/>
    <property type="molecule type" value="Genomic_DNA"/>
</dbReference>
<dbReference type="SUPFAM" id="SSF52980">
    <property type="entry name" value="Restriction endonuclease-like"/>
    <property type="match status" value="1"/>
</dbReference>
<evidence type="ECO:0000256" key="1">
    <source>
        <dbReference type="SAM" id="Phobius"/>
    </source>
</evidence>
<feature type="transmembrane region" description="Helical" evidence="1">
    <location>
        <begin position="6"/>
        <end position="24"/>
    </location>
</feature>
<dbReference type="Gene3D" id="3.40.1350.10">
    <property type="match status" value="1"/>
</dbReference>
<evidence type="ECO:0000313" key="4">
    <source>
        <dbReference type="Proteomes" id="UP000594688"/>
    </source>
</evidence>
<evidence type="ECO:0000259" key="2">
    <source>
        <dbReference type="Pfam" id="PF04471"/>
    </source>
</evidence>
<dbReference type="Pfam" id="PF04471">
    <property type="entry name" value="Mrr_cat"/>
    <property type="match status" value="1"/>
</dbReference>
<organism evidence="3 4">
    <name type="scientific">Candidatus Nitronauta litoralis</name>
    <dbReference type="NCBI Taxonomy" id="2705533"/>
    <lineage>
        <taxon>Bacteria</taxon>
        <taxon>Pseudomonadati</taxon>
        <taxon>Nitrospinota/Tectimicrobiota group</taxon>
        <taxon>Nitrospinota</taxon>
        <taxon>Nitrospinia</taxon>
        <taxon>Nitrospinales</taxon>
        <taxon>Nitrospinaceae</taxon>
        <taxon>Candidatus Nitronauta</taxon>
    </lineage>
</organism>
<protein>
    <submittedName>
        <fullName evidence="3">Restriction endonuclease</fullName>
    </submittedName>
</protein>
<dbReference type="InterPro" id="IPR011856">
    <property type="entry name" value="tRNA_endonuc-like_dom_sf"/>
</dbReference>
<keyword evidence="3" id="KW-0255">Endonuclease</keyword>
<dbReference type="GO" id="GO:0004519">
    <property type="term" value="F:endonuclease activity"/>
    <property type="evidence" value="ECO:0007669"/>
    <property type="project" value="UniProtKB-KW"/>
</dbReference>
<name>A0A7T0BYS4_9BACT</name>
<sequence>MEIFLIPMGAILLGLVFIFLLKNYSPPPPQEQVVWSNPEDKPAYLLDRAEFRDKCLDFLAKFNLEYRHSIWANDRELEIDMYDETPVVGGKYLALCVFEPHNRTVDMMTVKGFLDTVKGEGAHRGIIITTGYFTEEAIQAASEEDQVELVNVVAFLDYLKRFEIY</sequence>
<evidence type="ECO:0000313" key="3">
    <source>
        <dbReference type="EMBL" id="QPJ63434.1"/>
    </source>
</evidence>
<dbReference type="GO" id="GO:0003677">
    <property type="term" value="F:DNA binding"/>
    <property type="evidence" value="ECO:0007669"/>
    <property type="project" value="InterPro"/>
</dbReference>
<accession>A0A7T0BYS4</accession>
<dbReference type="Proteomes" id="UP000594688">
    <property type="component" value="Chromosome"/>
</dbReference>
<keyword evidence="3" id="KW-0378">Hydrolase</keyword>
<keyword evidence="1" id="KW-0472">Membrane</keyword>
<keyword evidence="1" id="KW-1133">Transmembrane helix</keyword>
<keyword evidence="1" id="KW-0812">Transmembrane</keyword>
<proteinExistence type="predicted"/>
<reference evidence="3 4" key="1">
    <citation type="submission" date="2020-02" db="EMBL/GenBank/DDBJ databases">
        <title>Genomic and physiological characterization of two novel Nitrospinaceae genera.</title>
        <authorList>
            <person name="Mueller A.J."/>
            <person name="Jung M.-Y."/>
            <person name="Strachan C.R."/>
            <person name="Herbold C.W."/>
            <person name="Kirkegaard R.H."/>
            <person name="Daims H."/>
        </authorList>
    </citation>
    <scope>NUCLEOTIDE SEQUENCE [LARGE SCALE GENOMIC DNA]</scope>
    <source>
        <strain evidence="3">EB</strain>
    </source>
</reference>